<evidence type="ECO:0000313" key="2">
    <source>
        <dbReference type="EMBL" id="QHN77016.1"/>
    </source>
</evidence>
<name>A0A6B9V5X6_ARAHY</name>
<proteinExistence type="predicted"/>
<evidence type="ECO:0000313" key="3">
    <source>
        <dbReference type="Proteomes" id="UP000464620"/>
    </source>
</evidence>
<evidence type="ECO:0000256" key="1">
    <source>
        <dbReference type="SAM" id="MobiDB-lite"/>
    </source>
</evidence>
<sequence>MRKKTATRRGILTQKLPRIPEGSRARSHSQNLTFTLSPTPSLSPPCTEPMARTKTTPRYPSSSQAAAPSSAPSRPSASKGKCPATKDAPLEPSRPKPRSVPQCPQRVKQQKKGSTRTKKVVLDDDEDDLDDIPPHSTSRTSASTAHKSLLYGFVKDILQEFVNLSNHLIFTSQQERKLVVRNEISLKKSRDIVLILLKYVDNIHEDDTMATDQEEPLGLSVDEDLCFIALCFMK</sequence>
<dbReference type="AlphaFoldDB" id="A0A6B9V5X6"/>
<feature type="compositionally biased region" description="Basic residues" evidence="1">
    <location>
        <begin position="108"/>
        <end position="119"/>
    </location>
</feature>
<dbReference type="EMBL" id="CP031001">
    <property type="protein sequence ID" value="QHN77016.1"/>
    <property type="molecule type" value="Genomic_DNA"/>
</dbReference>
<accession>A0A6B9V5X6</accession>
<gene>
    <name evidence="2" type="ORF">DS421_19g649010</name>
</gene>
<feature type="region of interest" description="Disordered" evidence="1">
    <location>
        <begin position="1"/>
        <end position="141"/>
    </location>
</feature>
<dbReference type="Proteomes" id="UP000464620">
    <property type="component" value="Chromosome B09"/>
</dbReference>
<reference evidence="2 3" key="1">
    <citation type="submission" date="2020-01" db="EMBL/GenBank/DDBJ databases">
        <title>Genome sequence of Arachis hypogaea, cultivar Shitouqi.</title>
        <authorList>
            <person name="Zhuang W."/>
            <person name="Chen H."/>
            <person name="Varshney R."/>
            <person name="Wang D."/>
            <person name="Ming R."/>
        </authorList>
    </citation>
    <scope>NUCLEOTIDE SEQUENCE [LARGE SCALE GENOMIC DNA]</scope>
    <source>
        <tissue evidence="2">Young leaf</tissue>
    </source>
</reference>
<feature type="compositionally biased region" description="Low complexity" evidence="1">
    <location>
        <begin position="57"/>
        <end position="78"/>
    </location>
</feature>
<organism evidence="2 3">
    <name type="scientific">Arachis hypogaea</name>
    <name type="common">Peanut</name>
    <dbReference type="NCBI Taxonomy" id="3818"/>
    <lineage>
        <taxon>Eukaryota</taxon>
        <taxon>Viridiplantae</taxon>
        <taxon>Streptophyta</taxon>
        <taxon>Embryophyta</taxon>
        <taxon>Tracheophyta</taxon>
        <taxon>Spermatophyta</taxon>
        <taxon>Magnoliopsida</taxon>
        <taxon>eudicotyledons</taxon>
        <taxon>Gunneridae</taxon>
        <taxon>Pentapetalae</taxon>
        <taxon>rosids</taxon>
        <taxon>fabids</taxon>
        <taxon>Fabales</taxon>
        <taxon>Fabaceae</taxon>
        <taxon>Papilionoideae</taxon>
        <taxon>50 kb inversion clade</taxon>
        <taxon>dalbergioids sensu lato</taxon>
        <taxon>Dalbergieae</taxon>
        <taxon>Pterocarpus clade</taxon>
        <taxon>Arachis</taxon>
    </lineage>
</organism>
<protein>
    <submittedName>
        <fullName evidence="2">Uncharacterized protein</fullName>
    </submittedName>
</protein>